<comment type="caution">
    <text evidence="2">The sequence shown here is derived from an EMBL/GenBank/DDBJ whole genome shotgun (WGS) entry which is preliminary data.</text>
</comment>
<keyword evidence="1" id="KW-0812">Transmembrane</keyword>
<dbReference type="Proteomes" id="UP000294530">
    <property type="component" value="Unassembled WGS sequence"/>
</dbReference>
<keyword evidence="3" id="KW-1185">Reference proteome</keyword>
<dbReference type="PANTHER" id="PTHR15907">
    <property type="entry name" value="DUF614 FAMILY PROTEIN-RELATED"/>
    <property type="match status" value="1"/>
</dbReference>
<name>A0A976IHS9_BRELC</name>
<dbReference type="AlphaFoldDB" id="A0A976IHS9"/>
<dbReference type="InterPro" id="IPR006461">
    <property type="entry name" value="PLAC_motif_containing"/>
</dbReference>
<dbReference type="GeneID" id="94345049"/>
<reference evidence="2 3" key="1">
    <citation type="journal article" date="2021" name="Genome Biol.">
        <title>AFLAP: assembly-free linkage analysis pipeline using k-mers from genome sequencing data.</title>
        <authorList>
            <person name="Fletcher K."/>
            <person name="Zhang L."/>
            <person name="Gil J."/>
            <person name="Han R."/>
            <person name="Cavanaugh K."/>
            <person name="Michelmore R."/>
        </authorList>
    </citation>
    <scope>NUCLEOTIDE SEQUENCE [LARGE SCALE GENOMIC DNA]</scope>
    <source>
        <strain evidence="2 3">SF5</strain>
    </source>
</reference>
<dbReference type="OrthoDB" id="100091at2759"/>
<protein>
    <submittedName>
        <fullName evidence="2">Uncharacterized protein</fullName>
    </submittedName>
</protein>
<evidence type="ECO:0000313" key="2">
    <source>
        <dbReference type="EMBL" id="TDH72043.1"/>
    </source>
</evidence>
<dbReference type="RefSeq" id="XP_067821542.1">
    <property type="nucleotide sequence ID" value="XM_067959378.1"/>
</dbReference>
<keyword evidence="1" id="KW-1133">Transmembrane helix</keyword>
<gene>
    <name evidence="2" type="ORF">CCR75_001274</name>
</gene>
<sequence length="225" mass="25407">MLKPTIVQAKRCPSRVAYAVQLLGMKREVPDTSEDKGVSFYKRIDDDIVVGITTGHWTTNFFACFNGLVSNAFMATICPCVSLAQIARRLGIVPYFTALLFFLLLCSLELVAVALTIQQFISVVILHHNVYYSYFHAHRLEENRSAINLVFVTDFLLAHMVFATALLVLRKQIRSQFQIPGTTRNDILSVTCCPCFSIAQMASHLRCDRPNSCILRPVDVLPRYQ</sequence>
<feature type="transmembrane region" description="Helical" evidence="1">
    <location>
        <begin position="146"/>
        <end position="169"/>
    </location>
</feature>
<keyword evidence="1" id="KW-0472">Membrane</keyword>
<evidence type="ECO:0000313" key="3">
    <source>
        <dbReference type="Proteomes" id="UP000294530"/>
    </source>
</evidence>
<evidence type="ECO:0000256" key="1">
    <source>
        <dbReference type="SAM" id="Phobius"/>
    </source>
</evidence>
<proteinExistence type="predicted"/>
<feature type="transmembrane region" description="Helical" evidence="1">
    <location>
        <begin position="98"/>
        <end position="126"/>
    </location>
</feature>
<dbReference type="EMBL" id="SHOA02000012">
    <property type="protein sequence ID" value="TDH72043.1"/>
    <property type="molecule type" value="Genomic_DNA"/>
</dbReference>
<accession>A0A976IHS9</accession>
<dbReference type="Pfam" id="PF04749">
    <property type="entry name" value="PLAC8"/>
    <property type="match status" value="1"/>
</dbReference>
<dbReference type="KEGG" id="blac:94345049"/>
<dbReference type="NCBIfam" id="TIGR01571">
    <property type="entry name" value="A_thal_Cys_rich"/>
    <property type="match status" value="1"/>
</dbReference>
<organism evidence="2 3">
    <name type="scientific">Bremia lactucae</name>
    <name type="common">Lettuce downy mildew</name>
    <dbReference type="NCBI Taxonomy" id="4779"/>
    <lineage>
        <taxon>Eukaryota</taxon>
        <taxon>Sar</taxon>
        <taxon>Stramenopiles</taxon>
        <taxon>Oomycota</taxon>
        <taxon>Peronosporomycetes</taxon>
        <taxon>Peronosporales</taxon>
        <taxon>Peronosporaceae</taxon>
        <taxon>Bremia</taxon>
    </lineage>
</organism>